<sequence>MFHVPMADKKSPSDEQAVKKSISDASSPRSNHNSTADDVSCGGAPLCQGYKVPCQQNVELLCTSRGGPTCIQGPHLDPQVPPRLAEGYRPPGIPALGPRTSPVCRRAPCARPLFFPSSVAGFPAPLPAKCPEPRSIDPGF</sequence>
<feature type="region of interest" description="Disordered" evidence="1">
    <location>
        <begin position="71"/>
        <end position="99"/>
    </location>
</feature>
<organism evidence="2 3">
    <name type="scientific">Zizania palustris</name>
    <name type="common">Northern wild rice</name>
    <dbReference type="NCBI Taxonomy" id="103762"/>
    <lineage>
        <taxon>Eukaryota</taxon>
        <taxon>Viridiplantae</taxon>
        <taxon>Streptophyta</taxon>
        <taxon>Embryophyta</taxon>
        <taxon>Tracheophyta</taxon>
        <taxon>Spermatophyta</taxon>
        <taxon>Magnoliopsida</taxon>
        <taxon>Liliopsida</taxon>
        <taxon>Poales</taxon>
        <taxon>Poaceae</taxon>
        <taxon>BOP clade</taxon>
        <taxon>Oryzoideae</taxon>
        <taxon>Oryzeae</taxon>
        <taxon>Zizaniinae</taxon>
        <taxon>Zizania</taxon>
    </lineage>
</organism>
<keyword evidence="3" id="KW-1185">Reference proteome</keyword>
<gene>
    <name evidence="2" type="ORF">GUJ93_ZPchr0013g36908</name>
</gene>
<feature type="region of interest" description="Disordered" evidence="1">
    <location>
        <begin position="1"/>
        <end position="38"/>
    </location>
</feature>
<reference evidence="2" key="1">
    <citation type="journal article" date="2021" name="bioRxiv">
        <title>Whole Genome Assembly and Annotation of Northern Wild Rice, Zizania palustris L., Supports a Whole Genome Duplication in the Zizania Genus.</title>
        <authorList>
            <person name="Haas M."/>
            <person name="Kono T."/>
            <person name="Macchietto M."/>
            <person name="Millas R."/>
            <person name="McGilp L."/>
            <person name="Shao M."/>
            <person name="Duquette J."/>
            <person name="Hirsch C.N."/>
            <person name="Kimball J."/>
        </authorList>
    </citation>
    <scope>NUCLEOTIDE SEQUENCE</scope>
    <source>
        <tissue evidence="2">Fresh leaf tissue</tissue>
    </source>
</reference>
<accession>A0A8J5WVQ8</accession>
<evidence type="ECO:0000313" key="3">
    <source>
        <dbReference type="Proteomes" id="UP000729402"/>
    </source>
</evidence>
<feature type="compositionally biased region" description="Basic and acidic residues" evidence="1">
    <location>
        <begin position="1"/>
        <end position="22"/>
    </location>
</feature>
<proteinExistence type="predicted"/>
<feature type="compositionally biased region" description="Polar residues" evidence="1">
    <location>
        <begin position="23"/>
        <end position="37"/>
    </location>
</feature>
<dbReference type="Proteomes" id="UP000729402">
    <property type="component" value="Unassembled WGS sequence"/>
</dbReference>
<protein>
    <submittedName>
        <fullName evidence="2">Uncharacterized protein</fullName>
    </submittedName>
</protein>
<dbReference type="EMBL" id="JAAALK010000079">
    <property type="protein sequence ID" value="KAG8095719.1"/>
    <property type="molecule type" value="Genomic_DNA"/>
</dbReference>
<evidence type="ECO:0000313" key="2">
    <source>
        <dbReference type="EMBL" id="KAG8095719.1"/>
    </source>
</evidence>
<dbReference type="AlphaFoldDB" id="A0A8J5WVQ8"/>
<comment type="caution">
    <text evidence="2">The sequence shown here is derived from an EMBL/GenBank/DDBJ whole genome shotgun (WGS) entry which is preliminary data.</text>
</comment>
<evidence type="ECO:0000256" key="1">
    <source>
        <dbReference type="SAM" id="MobiDB-lite"/>
    </source>
</evidence>
<reference evidence="2" key="2">
    <citation type="submission" date="2021-02" db="EMBL/GenBank/DDBJ databases">
        <authorList>
            <person name="Kimball J.A."/>
            <person name="Haas M.W."/>
            <person name="Macchietto M."/>
            <person name="Kono T."/>
            <person name="Duquette J."/>
            <person name="Shao M."/>
        </authorList>
    </citation>
    <scope>NUCLEOTIDE SEQUENCE</scope>
    <source>
        <tissue evidence="2">Fresh leaf tissue</tissue>
    </source>
</reference>
<name>A0A8J5WVQ8_ZIZPA</name>